<sequence length="129" mass="14807">MQRRASQHEADGLYKEAEFLYRRIVATLKFPLKDVHDSLVQGDLHKLVQAKVKMGDFSTAVRTQEYLLTKAYRNRFEDETGDLEKLAEGLVSLFSLFLERMTRRGKFITLLAKVSVLCRAADLDINALN</sequence>
<evidence type="ECO:0000313" key="2">
    <source>
        <dbReference type="Proteomes" id="UP001590950"/>
    </source>
</evidence>
<dbReference type="Proteomes" id="UP001590950">
    <property type="component" value="Unassembled WGS sequence"/>
</dbReference>
<organism evidence="1 2">
    <name type="scientific">Stereocaulon virgatum</name>
    <dbReference type="NCBI Taxonomy" id="373712"/>
    <lineage>
        <taxon>Eukaryota</taxon>
        <taxon>Fungi</taxon>
        <taxon>Dikarya</taxon>
        <taxon>Ascomycota</taxon>
        <taxon>Pezizomycotina</taxon>
        <taxon>Lecanoromycetes</taxon>
        <taxon>OSLEUM clade</taxon>
        <taxon>Lecanoromycetidae</taxon>
        <taxon>Lecanorales</taxon>
        <taxon>Lecanorineae</taxon>
        <taxon>Stereocaulaceae</taxon>
        <taxon>Stereocaulon</taxon>
    </lineage>
</organism>
<evidence type="ECO:0000313" key="1">
    <source>
        <dbReference type="EMBL" id="KAL2042766.1"/>
    </source>
</evidence>
<gene>
    <name evidence="1" type="ORF">N7G274_004525</name>
</gene>
<dbReference type="EMBL" id="JBEFKJ010000013">
    <property type="protein sequence ID" value="KAL2042766.1"/>
    <property type="molecule type" value="Genomic_DNA"/>
</dbReference>
<protein>
    <submittedName>
        <fullName evidence="1">Uncharacterized protein</fullName>
    </submittedName>
</protein>
<comment type="caution">
    <text evidence="1">The sequence shown here is derived from an EMBL/GenBank/DDBJ whole genome shotgun (WGS) entry which is preliminary data.</text>
</comment>
<proteinExistence type="predicted"/>
<accession>A0ABR4AD23</accession>
<name>A0ABR4AD23_9LECA</name>
<reference evidence="1 2" key="1">
    <citation type="submission" date="2024-09" db="EMBL/GenBank/DDBJ databases">
        <title>Rethinking Asexuality: The Enigmatic Case of Functional Sexual Genes in Lepraria (Stereocaulaceae).</title>
        <authorList>
            <person name="Doellman M."/>
            <person name="Sun Y."/>
            <person name="Barcenas-Pena A."/>
            <person name="Lumbsch H.T."/>
            <person name="Grewe F."/>
        </authorList>
    </citation>
    <scope>NUCLEOTIDE SEQUENCE [LARGE SCALE GENOMIC DNA]</scope>
    <source>
        <strain evidence="1 2">Mercado 3170</strain>
    </source>
</reference>
<keyword evidence="2" id="KW-1185">Reference proteome</keyword>